<comment type="subcellular location">
    <subcellularLocation>
        <location evidence="1">Membrane</location>
        <topology evidence="1">Multi-pass membrane protein</topology>
    </subcellularLocation>
</comment>
<feature type="transmembrane region" description="Helical" evidence="6">
    <location>
        <begin position="214"/>
        <end position="234"/>
    </location>
</feature>
<protein>
    <submittedName>
        <fullName evidence="7">AI-2E family transporter</fullName>
    </submittedName>
</protein>
<dbReference type="InterPro" id="IPR002549">
    <property type="entry name" value="AI-2E-like"/>
</dbReference>
<feature type="transmembrane region" description="Helical" evidence="6">
    <location>
        <begin position="240"/>
        <end position="265"/>
    </location>
</feature>
<feature type="transmembrane region" description="Helical" evidence="6">
    <location>
        <begin position="316"/>
        <end position="343"/>
    </location>
</feature>
<evidence type="ECO:0000256" key="1">
    <source>
        <dbReference type="ARBA" id="ARBA00004141"/>
    </source>
</evidence>
<gene>
    <name evidence="7" type="ORF">QQA45_04085</name>
</gene>
<evidence type="ECO:0000256" key="5">
    <source>
        <dbReference type="ARBA" id="ARBA00023136"/>
    </source>
</evidence>
<evidence type="ECO:0000313" key="8">
    <source>
        <dbReference type="Proteomes" id="UP001225134"/>
    </source>
</evidence>
<dbReference type="Pfam" id="PF01594">
    <property type="entry name" value="AI-2E_transport"/>
    <property type="match status" value="1"/>
</dbReference>
<sequence>MKNFDIKRLTPIIYVLSVLILLLIIFKVFIFLLPFVIATVIVKIINPIIKKIVHKNRMLSSIILGIFYLIILLVVFLIMFKISLEIYNLFMNIITNKEYILAYVLKNIKQYEKYIEKLPEYSSNFLNPLVEKIMTYINNSAIGILNSSLNLLKSLPSLIVFIVVTILSSFIILNDKKNIINFIVHQFPESWLKVGVKIKEDVLKLFFNYVKAQCILISLCFVESFIGLSIISIYSKNLHYVLLFSVVIAFVDALPILGAGSAIMPMVLVEIFIFEDYILALSLFILYIIIFLIRQYTEPKLISKGSGMHPLLTLIAMYAGFKIFGILGFLYGPIIATIIHIVFADEIKYGFFKYLIKSKGKKDE</sequence>
<keyword evidence="8" id="KW-1185">Reference proteome</keyword>
<comment type="caution">
    <text evidence="7">The sequence shown here is derived from an EMBL/GenBank/DDBJ whole genome shotgun (WGS) entry which is preliminary data.</text>
</comment>
<comment type="similarity">
    <text evidence="2">Belongs to the autoinducer-2 exporter (AI-2E) (TC 2.A.86) family.</text>
</comment>
<feature type="transmembrane region" description="Helical" evidence="6">
    <location>
        <begin position="62"/>
        <end position="82"/>
    </location>
</feature>
<feature type="transmembrane region" description="Helical" evidence="6">
    <location>
        <begin position="155"/>
        <end position="173"/>
    </location>
</feature>
<feature type="transmembrane region" description="Helical" evidence="6">
    <location>
        <begin position="12"/>
        <end position="42"/>
    </location>
</feature>
<dbReference type="RefSeq" id="WP_285152966.1">
    <property type="nucleotide sequence ID" value="NZ_JASSPP010000005.1"/>
</dbReference>
<dbReference type="PANTHER" id="PTHR21716:SF68">
    <property type="entry name" value="TRANSPORT PROTEIN YTVI-RELATED"/>
    <property type="match status" value="1"/>
</dbReference>
<name>A0ABT7HKY7_9FUSO</name>
<keyword evidence="3 6" id="KW-0812">Transmembrane</keyword>
<feature type="transmembrane region" description="Helical" evidence="6">
    <location>
        <begin position="277"/>
        <end position="296"/>
    </location>
</feature>
<evidence type="ECO:0000256" key="4">
    <source>
        <dbReference type="ARBA" id="ARBA00022989"/>
    </source>
</evidence>
<dbReference type="PANTHER" id="PTHR21716">
    <property type="entry name" value="TRANSMEMBRANE PROTEIN"/>
    <property type="match status" value="1"/>
</dbReference>
<keyword evidence="4 6" id="KW-1133">Transmembrane helix</keyword>
<evidence type="ECO:0000256" key="3">
    <source>
        <dbReference type="ARBA" id="ARBA00022692"/>
    </source>
</evidence>
<dbReference type="Proteomes" id="UP001225134">
    <property type="component" value="Unassembled WGS sequence"/>
</dbReference>
<reference evidence="7 8" key="1">
    <citation type="submission" date="2023-06" db="EMBL/GenBank/DDBJ databases">
        <title>Antibody response to the Sneathia vaginalis cytopathogenic toxin A during pregnancy.</title>
        <authorList>
            <person name="Mccoy Z.T."/>
            <person name="Serrano M.G."/>
            <person name="Spaine K."/>
            <person name="Edwards D.J."/>
            <person name="Buck G.A."/>
            <person name="Jefferson K."/>
        </authorList>
    </citation>
    <scope>NUCLEOTIDE SEQUENCE [LARGE SCALE GENOMIC DNA]</scope>
    <source>
        <strain evidence="7 8">CCUG 42621</strain>
    </source>
</reference>
<keyword evidence="5 6" id="KW-0472">Membrane</keyword>
<evidence type="ECO:0000256" key="2">
    <source>
        <dbReference type="ARBA" id="ARBA00009773"/>
    </source>
</evidence>
<organism evidence="7 8">
    <name type="scientific">Sneathia sanguinegens</name>
    <dbReference type="NCBI Taxonomy" id="40543"/>
    <lineage>
        <taxon>Bacteria</taxon>
        <taxon>Fusobacteriati</taxon>
        <taxon>Fusobacteriota</taxon>
        <taxon>Fusobacteriia</taxon>
        <taxon>Fusobacteriales</taxon>
        <taxon>Leptotrichiaceae</taxon>
        <taxon>Sneathia</taxon>
    </lineage>
</organism>
<dbReference type="EMBL" id="JASSPP010000005">
    <property type="protein sequence ID" value="MDK9580692.1"/>
    <property type="molecule type" value="Genomic_DNA"/>
</dbReference>
<evidence type="ECO:0000256" key="6">
    <source>
        <dbReference type="SAM" id="Phobius"/>
    </source>
</evidence>
<evidence type="ECO:0000313" key="7">
    <source>
        <dbReference type="EMBL" id="MDK9580692.1"/>
    </source>
</evidence>
<accession>A0ABT7HKY7</accession>
<proteinExistence type="inferred from homology"/>